<protein>
    <submittedName>
        <fullName evidence="8">Myelin-oligodendrocyte glycoprotein</fullName>
    </submittedName>
</protein>
<keyword evidence="2 5" id="KW-0472">Membrane</keyword>
<dbReference type="GO" id="GO:0001817">
    <property type="term" value="P:regulation of cytokine production"/>
    <property type="evidence" value="ECO:0007669"/>
    <property type="project" value="TreeGrafter"/>
</dbReference>
<feature type="domain" description="Ig-like" evidence="6">
    <location>
        <begin position="53"/>
        <end position="156"/>
    </location>
</feature>
<dbReference type="AlphaFoldDB" id="A0A2I4AKV2"/>
<dbReference type="InParanoid" id="A0A2I4AKV2"/>
<evidence type="ECO:0000313" key="8">
    <source>
        <dbReference type="RefSeq" id="XP_013856140.1"/>
    </source>
</evidence>
<evidence type="ECO:0000256" key="3">
    <source>
        <dbReference type="ARBA" id="ARBA00023319"/>
    </source>
</evidence>
<dbReference type="KEGG" id="alim:106511977"/>
<keyword evidence="3" id="KW-0393">Immunoglobulin domain</keyword>
<feature type="region of interest" description="Disordered" evidence="4">
    <location>
        <begin position="165"/>
        <end position="190"/>
    </location>
</feature>
<comment type="subcellular location">
    <subcellularLocation>
        <location evidence="1">Membrane</location>
    </subcellularLocation>
</comment>
<dbReference type="InterPro" id="IPR050504">
    <property type="entry name" value="IgSF_BTN/MOG"/>
</dbReference>
<dbReference type="RefSeq" id="XP_013856140.1">
    <property type="nucleotide sequence ID" value="XM_014000686.1"/>
</dbReference>
<dbReference type="PANTHER" id="PTHR24100:SF151">
    <property type="entry name" value="ICOS LIGAND"/>
    <property type="match status" value="1"/>
</dbReference>
<evidence type="ECO:0000256" key="2">
    <source>
        <dbReference type="ARBA" id="ARBA00023136"/>
    </source>
</evidence>
<keyword evidence="7" id="KW-1185">Reference proteome</keyword>
<dbReference type="InterPro" id="IPR013783">
    <property type="entry name" value="Ig-like_fold"/>
</dbReference>
<keyword evidence="5" id="KW-1133">Transmembrane helix</keyword>
<name>A0A2I4AKV2_AUSLI</name>
<evidence type="ECO:0000313" key="7">
    <source>
        <dbReference type="Proteomes" id="UP000192220"/>
    </source>
</evidence>
<feature type="region of interest" description="Disordered" evidence="4">
    <location>
        <begin position="223"/>
        <end position="261"/>
    </location>
</feature>
<dbReference type="GO" id="GO:0050852">
    <property type="term" value="P:T cell receptor signaling pathway"/>
    <property type="evidence" value="ECO:0007669"/>
    <property type="project" value="TreeGrafter"/>
</dbReference>
<reference evidence="8" key="1">
    <citation type="submission" date="2025-08" db="UniProtKB">
        <authorList>
            <consortium name="RefSeq"/>
        </authorList>
    </citation>
    <scope>IDENTIFICATION</scope>
</reference>
<dbReference type="GO" id="GO:0009897">
    <property type="term" value="C:external side of plasma membrane"/>
    <property type="evidence" value="ECO:0007669"/>
    <property type="project" value="TreeGrafter"/>
</dbReference>
<sequence>MSVERSVLMKVLYTSSSSSSSLWTFLIFSLFWTSAQGQYHLIGSSEPIIAAPGDDVILPCRVDPGWNAERKTVEWSKPDLKVDTSGRRRGVEYVFVYRFQSPDRDIMMASYIQRTSLSSEGLRHGDVSLGLRNVTLEDNGKFRCFIPNLKIDAEVLLLVDPNFVSTTPSEPPENRNLITPDPQDELDGTAGSRSRAVLTVTLLFFILFCIGFLCKGSCHNKEQKGSDPESGASPPPLLPCSKAENGSAGSHQLDSLSCTDI</sequence>
<dbReference type="OrthoDB" id="9898017at2759"/>
<keyword evidence="5" id="KW-0812">Transmembrane</keyword>
<dbReference type="GO" id="GO:0005102">
    <property type="term" value="F:signaling receptor binding"/>
    <property type="evidence" value="ECO:0007669"/>
    <property type="project" value="TreeGrafter"/>
</dbReference>
<dbReference type="InterPro" id="IPR036179">
    <property type="entry name" value="Ig-like_dom_sf"/>
</dbReference>
<evidence type="ECO:0000259" key="6">
    <source>
        <dbReference type="PROSITE" id="PS50835"/>
    </source>
</evidence>
<organism evidence="7 8">
    <name type="scientific">Austrofundulus limnaeus</name>
    <name type="common">Annual killifish</name>
    <dbReference type="NCBI Taxonomy" id="52670"/>
    <lineage>
        <taxon>Eukaryota</taxon>
        <taxon>Metazoa</taxon>
        <taxon>Chordata</taxon>
        <taxon>Craniata</taxon>
        <taxon>Vertebrata</taxon>
        <taxon>Euteleostomi</taxon>
        <taxon>Actinopterygii</taxon>
        <taxon>Neopterygii</taxon>
        <taxon>Teleostei</taxon>
        <taxon>Neoteleostei</taxon>
        <taxon>Acanthomorphata</taxon>
        <taxon>Ovalentaria</taxon>
        <taxon>Atherinomorphae</taxon>
        <taxon>Cyprinodontiformes</taxon>
        <taxon>Rivulidae</taxon>
        <taxon>Austrofundulus</taxon>
    </lineage>
</organism>
<dbReference type="SUPFAM" id="SSF48726">
    <property type="entry name" value="Immunoglobulin"/>
    <property type="match status" value="1"/>
</dbReference>
<dbReference type="Gene3D" id="2.60.40.10">
    <property type="entry name" value="Immunoglobulins"/>
    <property type="match status" value="1"/>
</dbReference>
<evidence type="ECO:0000256" key="4">
    <source>
        <dbReference type="SAM" id="MobiDB-lite"/>
    </source>
</evidence>
<dbReference type="PROSITE" id="PS50835">
    <property type="entry name" value="IG_LIKE"/>
    <property type="match status" value="1"/>
</dbReference>
<dbReference type="SMART" id="SM00409">
    <property type="entry name" value="IG"/>
    <property type="match status" value="1"/>
</dbReference>
<accession>A0A2I4AKV2</accession>
<feature type="transmembrane region" description="Helical" evidence="5">
    <location>
        <begin position="196"/>
        <end position="214"/>
    </location>
</feature>
<gene>
    <name evidence="8" type="primary">LOC106511977</name>
</gene>
<dbReference type="GeneID" id="106511977"/>
<proteinExistence type="predicted"/>
<dbReference type="Proteomes" id="UP000192220">
    <property type="component" value="Unplaced"/>
</dbReference>
<dbReference type="InterPro" id="IPR007110">
    <property type="entry name" value="Ig-like_dom"/>
</dbReference>
<dbReference type="InterPro" id="IPR003599">
    <property type="entry name" value="Ig_sub"/>
</dbReference>
<dbReference type="PANTHER" id="PTHR24100">
    <property type="entry name" value="BUTYROPHILIN"/>
    <property type="match status" value="1"/>
</dbReference>
<feature type="compositionally biased region" description="Polar residues" evidence="4">
    <location>
        <begin position="247"/>
        <end position="261"/>
    </location>
</feature>
<evidence type="ECO:0000256" key="5">
    <source>
        <dbReference type="SAM" id="Phobius"/>
    </source>
</evidence>
<evidence type="ECO:0000256" key="1">
    <source>
        <dbReference type="ARBA" id="ARBA00004370"/>
    </source>
</evidence>